<keyword evidence="2" id="KW-1185">Reference proteome</keyword>
<evidence type="ECO:0000313" key="2">
    <source>
        <dbReference type="Proteomes" id="UP000479710"/>
    </source>
</evidence>
<dbReference type="EMBL" id="SPHZ02000001">
    <property type="protein sequence ID" value="KAF0933518.1"/>
    <property type="molecule type" value="Genomic_DNA"/>
</dbReference>
<reference evidence="1 2" key="1">
    <citation type="submission" date="2019-11" db="EMBL/GenBank/DDBJ databases">
        <title>Whole genome sequence of Oryza granulata.</title>
        <authorList>
            <person name="Li W."/>
        </authorList>
    </citation>
    <scope>NUCLEOTIDE SEQUENCE [LARGE SCALE GENOMIC DNA]</scope>
    <source>
        <strain evidence="2">cv. Menghai</strain>
        <tissue evidence="1">Leaf</tissue>
    </source>
</reference>
<evidence type="ECO:0000313" key="1">
    <source>
        <dbReference type="EMBL" id="KAF0933518.1"/>
    </source>
</evidence>
<accession>A0A6G1F9A7</accession>
<dbReference type="AlphaFoldDB" id="A0A6G1F9A7"/>
<gene>
    <name evidence="1" type="ORF">E2562_018600</name>
</gene>
<protein>
    <submittedName>
        <fullName evidence="1">Uncharacterized protein</fullName>
    </submittedName>
</protein>
<dbReference type="Proteomes" id="UP000479710">
    <property type="component" value="Unassembled WGS sequence"/>
</dbReference>
<dbReference type="OrthoDB" id="293868at2759"/>
<sequence>MSQRLASARSSTIPSLLCPSLSSVAVAAALSPHPSPTAAAGSMRTSTRCVPLPVTALTAGSVTANMKERLLYLFPILDWGPKGGVSHAELEAWLRRRELKQHKDDDGFVTLHDYLAVDPDQHTDWSNTEYGKPGW</sequence>
<proteinExistence type="predicted"/>
<name>A0A6G1F9A7_9ORYZ</name>
<comment type="caution">
    <text evidence="1">The sequence shown here is derived from an EMBL/GenBank/DDBJ whole genome shotgun (WGS) entry which is preliminary data.</text>
</comment>
<organism evidence="1 2">
    <name type="scientific">Oryza meyeriana var. granulata</name>
    <dbReference type="NCBI Taxonomy" id="110450"/>
    <lineage>
        <taxon>Eukaryota</taxon>
        <taxon>Viridiplantae</taxon>
        <taxon>Streptophyta</taxon>
        <taxon>Embryophyta</taxon>
        <taxon>Tracheophyta</taxon>
        <taxon>Spermatophyta</taxon>
        <taxon>Magnoliopsida</taxon>
        <taxon>Liliopsida</taxon>
        <taxon>Poales</taxon>
        <taxon>Poaceae</taxon>
        <taxon>BOP clade</taxon>
        <taxon>Oryzoideae</taxon>
        <taxon>Oryzeae</taxon>
        <taxon>Oryzinae</taxon>
        <taxon>Oryza</taxon>
        <taxon>Oryza meyeriana</taxon>
    </lineage>
</organism>